<gene>
    <name evidence="1" type="ORF">HMPREF1318_2550</name>
</gene>
<keyword evidence="2" id="KW-1185">Reference proteome</keyword>
<organism evidence="1 2">
    <name type="scientific">Actinomyces massiliensis F0489</name>
    <dbReference type="NCBI Taxonomy" id="1125718"/>
    <lineage>
        <taxon>Bacteria</taxon>
        <taxon>Bacillati</taxon>
        <taxon>Actinomycetota</taxon>
        <taxon>Actinomycetes</taxon>
        <taxon>Actinomycetales</taxon>
        <taxon>Actinomycetaceae</taxon>
        <taxon>Actinomyces</taxon>
    </lineage>
</organism>
<accession>J1HIS5</accession>
<evidence type="ECO:0000313" key="2">
    <source>
        <dbReference type="Proteomes" id="UP000002941"/>
    </source>
</evidence>
<name>J1HIS5_9ACTO</name>
<dbReference type="AlphaFoldDB" id="J1HIS5"/>
<comment type="caution">
    <text evidence="1">The sequence shown here is derived from an EMBL/GenBank/DDBJ whole genome shotgun (WGS) entry which is preliminary data.</text>
</comment>
<dbReference type="EMBL" id="AKFT01000094">
    <property type="protein sequence ID" value="EJF45765.1"/>
    <property type="molecule type" value="Genomic_DNA"/>
</dbReference>
<reference evidence="1 2" key="1">
    <citation type="submission" date="2012-05" db="EMBL/GenBank/DDBJ databases">
        <authorList>
            <person name="Harkins D.M."/>
            <person name="Madupu R."/>
            <person name="Durkin A.S."/>
            <person name="Torralba M."/>
            <person name="Methe B."/>
            <person name="Sutton G.G."/>
            <person name="Nelson K.E."/>
        </authorList>
    </citation>
    <scope>NUCLEOTIDE SEQUENCE [LARGE SCALE GENOMIC DNA]</scope>
    <source>
        <strain evidence="1 2">F0489</strain>
    </source>
</reference>
<dbReference type="Proteomes" id="UP000002941">
    <property type="component" value="Unassembled WGS sequence"/>
</dbReference>
<proteinExistence type="predicted"/>
<sequence>MGRPKTARRWSHRTVRLSAPTAVVAGMLARVYGVQKAAGAGMSL</sequence>
<evidence type="ECO:0000313" key="1">
    <source>
        <dbReference type="EMBL" id="EJF45765.1"/>
    </source>
</evidence>
<protein>
    <submittedName>
        <fullName evidence="1">Uncharacterized protein</fullName>
    </submittedName>
</protein>